<comment type="subcellular location">
    <subcellularLocation>
        <location evidence="1">Membrane</location>
        <topology evidence="1">Multi-pass membrane protein</topology>
    </subcellularLocation>
</comment>
<dbReference type="AlphaFoldDB" id="A0A814EM29"/>
<dbReference type="InterPro" id="IPR036734">
    <property type="entry name" value="Neur_chan_lig-bd_sf"/>
</dbReference>
<evidence type="ECO:0000313" key="4">
    <source>
        <dbReference type="EMBL" id="CAF1146021.1"/>
    </source>
</evidence>
<organism evidence="3 5">
    <name type="scientific">Rotaria sordida</name>
    <dbReference type="NCBI Taxonomy" id="392033"/>
    <lineage>
        <taxon>Eukaryota</taxon>
        <taxon>Metazoa</taxon>
        <taxon>Spiralia</taxon>
        <taxon>Gnathifera</taxon>
        <taxon>Rotifera</taxon>
        <taxon>Eurotatoria</taxon>
        <taxon>Bdelloidea</taxon>
        <taxon>Philodinida</taxon>
        <taxon>Philodinidae</taxon>
        <taxon>Rotaria</taxon>
    </lineage>
</organism>
<dbReference type="SUPFAM" id="SSF90112">
    <property type="entry name" value="Neurotransmitter-gated ion-channel transmembrane pore"/>
    <property type="match status" value="1"/>
</dbReference>
<dbReference type="InterPro" id="IPR036719">
    <property type="entry name" value="Neuro-gated_channel_TM_sf"/>
</dbReference>
<sequence>MHRICQSKKIQHSNETNDIGNNYLKRLNCRHRSLSHVVPVPMIKVPEHKTNIRIVRIRLIFIHIAEIDTLNEKYQADIYYEARWFELISIKSLDLDQQQRSQLLNENIPIRLNDLNPKIYWIPQLFIENEIGQIGKQDTWFTIKKSIIGNHEPLSPSMIRLEICEHRRIRGVFWEKLELNHFPADVQDLTVSISTMHHIENCLLVPDEQLRSSINREAFFDQQEWKLYEHVATESRQTQEEYSFENDNSGIEQKKHSVLAFTCRAARRPGYYYWNGFCLIFLITVCSFCIFSIPPDLPQNRLQITCTLLLTSVTFRWVVNRSLPTISYLTTLDKYAIISIIMLVLLCVWHSIIATLIFLNSKTSSLSRAIVPTNIYVNIDRYVFICLFTIYIIIHILLMIWLIFVPYKRRREMEYLDREYAAKKHIQLETIRTRLISTQNQPQDLVFRRGSSVHGNIPIIKSPIRSIKHSDSITIIPNTTIFLPIKEEANEIKTKISNTIELPEQDDVFYYHTNDASNELKNS</sequence>
<feature type="transmembrane region" description="Helical" evidence="2">
    <location>
        <begin position="271"/>
        <end position="294"/>
    </location>
</feature>
<dbReference type="EMBL" id="CAJNOL010000633">
    <property type="protein sequence ID" value="CAF1146021.1"/>
    <property type="molecule type" value="Genomic_DNA"/>
</dbReference>
<dbReference type="InterPro" id="IPR038050">
    <property type="entry name" value="Neuro_actylchol_rec"/>
</dbReference>
<dbReference type="PANTHER" id="PTHR18945">
    <property type="entry name" value="NEUROTRANSMITTER GATED ION CHANNEL"/>
    <property type="match status" value="1"/>
</dbReference>
<keyword evidence="6" id="KW-1185">Reference proteome</keyword>
<protein>
    <submittedName>
        <fullName evidence="3">Uncharacterized protein</fullName>
    </submittedName>
</protein>
<dbReference type="Proteomes" id="UP000663870">
    <property type="component" value="Unassembled WGS sequence"/>
</dbReference>
<feature type="transmembrane region" description="Helical" evidence="2">
    <location>
        <begin position="382"/>
        <end position="404"/>
    </location>
</feature>
<keyword evidence="2" id="KW-0472">Membrane</keyword>
<dbReference type="Gene3D" id="1.20.58.390">
    <property type="entry name" value="Neurotransmitter-gated ion-channel transmembrane domain"/>
    <property type="match status" value="1"/>
</dbReference>
<evidence type="ECO:0000256" key="1">
    <source>
        <dbReference type="ARBA" id="ARBA00004141"/>
    </source>
</evidence>
<accession>A0A814EM29</accession>
<keyword evidence="2" id="KW-1133">Transmembrane helix</keyword>
<dbReference type="GO" id="GO:0004888">
    <property type="term" value="F:transmembrane signaling receptor activity"/>
    <property type="evidence" value="ECO:0007669"/>
    <property type="project" value="InterPro"/>
</dbReference>
<reference evidence="3" key="1">
    <citation type="submission" date="2021-02" db="EMBL/GenBank/DDBJ databases">
        <authorList>
            <person name="Nowell W R."/>
        </authorList>
    </citation>
    <scope>NUCLEOTIDE SEQUENCE</scope>
</reference>
<evidence type="ECO:0000313" key="5">
    <source>
        <dbReference type="Proteomes" id="UP000663854"/>
    </source>
</evidence>
<dbReference type="EMBL" id="CAJNOH010000253">
    <property type="protein sequence ID" value="CAF0969431.1"/>
    <property type="molecule type" value="Genomic_DNA"/>
</dbReference>
<dbReference type="InterPro" id="IPR006201">
    <property type="entry name" value="Neur_channel"/>
</dbReference>
<keyword evidence="2" id="KW-0812">Transmembrane</keyword>
<dbReference type="GO" id="GO:0016020">
    <property type="term" value="C:membrane"/>
    <property type="evidence" value="ECO:0007669"/>
    <property type="project" value="UniProtKB-SubCell"/>
</dbReference>
<dbReference type="Proteomes" id="UP000663854">
    <property type="component" value="Unassembled WGS sequence"/>
</dbReference>
<proteinExistence type="predicted"/>
<name>A0A814EM29_9BILA</name>
<evidence type="ECO:0000313" key="6">
    <source>
        <dbReference type="Proteomes" id="UP000663870"/>
    </source>
</evidence>
<feature type="transmembrane region" description="Helical" evidence="2">
    <location>
        <begin position="335"/>
        <end position="359"/>
    </location>
</feature>
<dbReference type="Gene3D" id="2.70.170.10">
    <property type="entry name" value="Neurotransmitter-gated ion-channel ligand-binding domain"/>
    <property type="match status" value="1"/>
</dbReference>
<evidence type="ECO:0000313" key="3">
    <source>
        <dbReference type="EMBL" id="CAF0969431.1"/>
    </source>
</evidence>
<comment type="caution">
    <text evidence="3">The sequence shown here is derived from an EMBL/GenBank/DDBJ whole genome shotgun (WGS) entry which is preliminary data.</text>
</comment>
<dbReference type="GO" id="GO:0005230">
    <property type="term" value="F:extracellular ligand-gated monoatomic ion channel activity"/>
    <property type="evidence" value="ECO:0007669"/>
    <property type="project" value="InterPro"/>
</dbReference>
<evidence type="ECO:0000256" key="2">
    <source>
        <dbReference type="SAM" id="Phobius"/>
    </source>
</evidence>
<gene>
    <name evidence="4" type="ORF">JXQ802_LOCUS21473</name>
    <name evidence="3" type="ORF">PYM288_LOCUS13030</name>
</gene>